<feature type="transmembrane region" description="Helical" evidence="1">
    <location>
        <begin position="98"/>
        <end position="116"/>
    </location>
</feature>
<reference evidence="2 3" key="1">
    <citation type="journal article" date="2024" name="G3 (Bethesda)">
        <title>Genome assembly of Hibiscus sabdariffa L. provides insights into metabolisms of medicinal natural products.</title>
        <authorList>
            <person name="Kim T."/>
        </authorList>
    </citation>
    <scope>NUCLEOTIDE SEQUENCE [LARGE SCALE GENOMIC DNA]</scope>
    <source>
        <strain evidence="2">TK-2024</strain>
        <tissue evidence="2">Old leaves</tissue>
    </source>
</reference>
<keyword evidence="1" id="KW-0812">Transmembrane</keyword>
<proteinExistence type="predicted"/>
<evidence type="ECO:0000256" key="1">
    <source>
        <dbReference type="SAM" id="Phobius"/>
    </source>
</evidence>
<evidence type="ECO:0000313" key="3">
    <source>
        <dbReference type="Proteomes" id="UP001396334"/>
    </source>
</evidence>
<comment type="caution">
    <text evidence="2">The sequence shown here is derived from an EMBL/GenBank/DDBJ whole genome shotgun (WGS) entry which is preliminary data.</text>
</comment>
<sequence>MKSYFTVFFPDFRSASQHKEKAEASSNAENRFDRVSNGIVDALKDSEDLLEMGGVGKIVFTPQTRNGVWSCYIAIVFRLRLRYALIMNVIIFRLWPRWLLIIFLFFPLIHLLLSSLQ</sequence>
<accession>A0ABR2TZN4</accession>
<name>A0ABR2TZN4_9ROSI</name>
<organism evidence="2 3">
    <name type="scientific">Hibiscus sabdariffa</name>
    <name type="common">roselle</name>
    <dbReference type="NCBI Taxonomy" id="183260"/>
    <lineage>
        <taxon>Eukaryota</taxon>
        <taxon>Viridiplantae</taxon>
        <taxon>Streptophyta</taxon>
        <taxon>Embryophyta</taxon>
        <taxon>Tracheophyta</taxon>
        <taxon>Spermatophyta</taxon>
        <taxon>Magnoliopsida</taxon>
        <taxon>eudicotyledons</taxon>
        <taxon>Gunneridae</taxon>
        <taxon>Pentapetalae</taxon>
        <taxon>rosids</taxon>
        <taxon>malvids</taxon>
        <taxon>Malvales</taxon>
        <taxon>Malvaceae</taxon>
        <taxon>Malvoideae</taxon>
        <taxon>Hibiscus</taxon>
    </lineage>
</organism>
<evidence type="ECO:0000313" key="2">
    <source>
        <dbReference type="EMBL" id="KAK9042800.1"/>
    </source>
</evidence>
<gene>
    <name evidence="2" type="ORF">V6N11_071157</name>
</gene>
<protein>
    <submittedName>
        <fullName evidence="2">Uncharacterized protein</fullName>
    </submittedName>
</protein>
<keyword evidence="3" id="KW-1185">Reference proteome</keyword>
<dbReference type="EMBL" id="JBBPBN010000003">
    <property type="protein sequence ID" value="KAK9042800.1"/>
    <property type="molecule type" value="Genomic_DNA"/>
</dbReference>
<dbReference type="Proteomes" id="UP001396334">
    <property type="component" value="Unassembled WGS sequence"/>
</dbReference>
<keyword evidence="1" id="KW-1133">Transmembrane helix</keyword>
<keyword evidence="1" id="KW-0472">Membrane</keyword>